<dbReference type="RefSeq" id="WP_181570847.1">
    <property type="nucleotide sequence ID" value="NZ_CP059322.2"/>
</dbReference>
<dbReference type="InterPro" id="IPR006311">
    <property type="entry name" value="TAT_signal"/>
</dbReference>
<dbReference type="KEGG" id="mfeu:H1D33_06055"/>
<dbReference type="Proteomes" id="UP000510844">
    <property type="component" value="Chromosome"/>
</dbReference>
<dbReference type="PROSITE" id="PS51318">
    <property type="entry name" value="TAT"/>
    <property type="match status" value="1"/>
</dbReference>
<protein>
    <recommendedName>
        <fullName evidence="3">Beta-lactamase</fullName>
    </recommendedName>
</protein>
<gene>
    <name evidence="1" type="ORF">H1D33_06055</name>
</gene>
<accession>A0A7L6B990</accession>
<evidence type="ECO:0000313" key="2">
    <source>
        <dbReference type="Proteomes" id="UP000510844"/>
    </source>
</evidence>
<keyword evidence="2" id="KW-1185">Reference proteome</keyword>
<name>A0A7L6B990_9ACTN</name>
<reference evidence="2" key="1">
    <citation type="submission" date="2020-07" db="EMBL/GenBank/DDBJ databases">
        <title>A new Micromonospora strain with potent antibiotic activity isolated from the microbiome of a mid-Atlantic deep-sea sponge.</title>
        <authorList>
            <person name="Back C.R."/>
            <person name="Stennett H.L."/>
            <person name="Williams S.E."/>
            <person name="Wang L."/>
            <person name="Ojeda Gomez J."/>
            <person name="Abdulle O.M."/>
            <person name="Duffy T."/>
            <person name="Hendry K.R."/>
            <person name="Powell D."/>
            <person name="Stach J.E."/>
            <person name="Essex-Lopresti A.E."/>
            <person name="Willis C.L."/>
            <person name="Curnow P."/>
            <person name="Race P.R."/>
        </authorList>
    </citation>
    <scope>NUCLEOTIDE SEQUENCE [LARGE SCALE GENOMIC DNA]</scope>
    <source>
        <strain evidence="2">28ISP2-46</strain>
    </source>
</reference>
<organism evidence="1 2">
    <name type="scientific">Micromonospora robiginosa</name>
    <dbReference type="NCBI Taxonomy" id="2749844"/>
    <lineage>
        <taxon>Bacteria</taxon>
        <taxon>Bacillati</taxon>
        <taxon>Actinomycetota</taxon>
        <taxon>Actinomycetes</taxon>
        <taxon>Micromonosporales</taxon>
        <taxon>Micromonosporaceae</taxon>
        <taxon>Micromonospora</taxon>
    </lineage>
</organism>
<reference evidence="1 2" key="2">
    <citation type="journal article" date="2021" name="Mar. Drugs">
        <title>A New Micromonospora Strain with Antibiotic Activity Isolated from the Microbiome of a Mid-Atlantic Deep-Sea Sponge.</title>
        <authorList>
            <person name="Back C.R."/>
            <person name="Stennett H.L."/>
            <person name="Williams S.E."/>
            <person name="Wang L."/>
            <person name="Ojeda Gomez J."/>
            <person name="Abdulle O.M."/>
            <person name="Duffy T."/>
            <person name="Neal C."/>
            <person name="Mantell J."/>
            <person name="Jepson M.A."/>
            <person name="Hendry K.R."/>
            <person name="Powell D."/>
            <person name="Stach J.E.M."/>
            <person name="Essex-Lopresti A.E."/>
            <person name="Willis C.L."/>
            <person name="Curnow P."/>
            <person name="Race P.R."/>
        </authorList>
    </citation>
    <scope>NUCLEOTIDE SEQUENCE [LARGE SCALE GENOMIC DNA]</scope>
    <source>
        <strain evidence="1 2">28ISP2-46</strain>
    </source>
</reference>
<evidence type="ECO:0000313" key="1">
    <source>
        <dbReference type="EMBL" id="QLQ38418.1"/>
    </source>
</evidence>
<dbReference type="AlphaFoldDB" id="A0A7L6B990"/>
<dbReference type="EMBL" id="CP059322">
    <property type="protein sequence ID" value="QLQ38418.1"/>
    <property type="molecule type" value="Genomic_DNA"/>
</dbReference>
<proteinExistence type="predicted"/>
<sequence length="163" mass="16344">MGLDPTAGVSRRRLVEWGGLAAAGAVAAGVPLAGAGPAAAAARAPRPGRIPPATRPGGAYDRYVAGLAAAGRFSGVMLLSHRGRTVLSRSYGMADRERGIVGGQWVIQRAGGNPGVCANWTNYPDTGWVGVILANGDDAPLVEMIARETQAVTGATPDGGSGG</sequence>
<evidence type="ECO:0008006" key="3">
    <source>
        <dbReference type="Google" id="ProtNLM"/>
    </source>
</evidence>